<evidence type="ECO:0000256" key="1">
    <source>
        <dbReference type="ARBA" id="ARBA00022691"/>
    </source>
</evidence>
<evidence type="ECO:0000259" key="4">
    <source>
        <dbReference type="Pfam" id="PF20257"/>
    </source>
</evidence>
<dbReference type="PANTHER" id="PTHR35092">
    <property type="entry name" value="CHLORINASE MJ1651"/>
    <property type="match status" value="1"/>
</dbReference>
<dbReference type="PIRSF" id="PIRSF006779">
    <property type="entry name" value="UCP006779"/>
    <property type="match status" value="1"/>
</dbReference>
<dbReference type="SUPFAM" id="SSF102522">
    <property type="entry name" value="Bacterial fluorinating enzyme, N-terminal domain"/>
    <property type="match status" value="1"/>
</dbReference>
<dbReference type="Pfam" id="PF01887">
    <property type="entry name" value="SAM_HAT_N"/>
    <property type="match status" value="1"/>
</dbReference>
<dbReference type="InterPro" id="IPR046469">
    <property type="entry name" value="SAM_HAT_N"/>
</dbReference>
<dbReference type="OrthoDB" id="9792195at2"/>
<keyword evidence="1" id="KW-0949">S-adenosyl-L-methionine</keyword>
<gene>
    <name evidence="5" type="ORF">DesfrDRAFT_2622</name>
</gene>
<name>E1JYA7_SOLFR</name>
<evidence type="ECO:0000313" key="6">
    <source>
        <dbReference type="Proteomes" id="UP000006250"/>
    </source>
</evidence>
<comment type="caution">
    <text evidence="5">The sequence shown here is derived from an EMBL/GenBank/DDBJ whole genome shotgun (WGS) entry which is preliminary data.</text>
</comment>
<dbReference type="InterPro" id="IPR046470">
    <property type="entry name" value="SAM_HAT_C"/>
</dbReference>
<protein>
    <recommendedName>
        <fullName evidence="7">Adenosyl-chloride synthase</fullName>
    </recommendedName>
</protein>
<accession>E1JYA7</accession>
<dbReference type="InterPro" id="IPR023228">
    <property type="entry name" value="SAM_OH_AdoTrfase_N_sf"/>
</dbReference>
<evidence type="ECO:0008006" key="7">
    <source>
        <dbReference type="Google" id="ProtNLM"/>
    </source>
</evidence>
<evidence type="ECO:0000313" key="5">
    <source>
        <dbReference type="EMBL" id="EFL50681.1"/>
    </source>
</evidence>
<feature type="domain" description="S-adenosyl-l-methionine hydroxide adenosyltransferase C-terminal" evidence="4">
    <location>
        <begin position="177"/>
        <end position="256"/>
    </location>
</feature>
<dbReference type="STRING" id="596151.DesfrDRAFT_2622"/>
<keyword evidence="6" id="KW-1185">Reference proteome</keyword>
<organism evidence="5 6">
    <name type="scientific">Solidesulfovibrio fructosivorans JJ]</name>
    <dbReference type="NCBI Taxonomy" id="596151"/>
    <lineage>
        <taxon>Bacteria</taxon>
        <taxon>Pseudomonadati</taxon>
        <taxon>Thermodesulfobacteriota</taxon>
        <taxon>Desulfovibrionia</taxon>
        <taxon>Desulfovibrionales</taxon>
        <taxon>Desulfovibrionaceae</taxon>
        <taxon>Solidesulfovibrio</taxon>
    </lineage>
</organism>
<evidence type="ECO:0000256" key="2">
    <source>
        <dbReference type="ARBA" id="ARBA00024035"/>
    </source>
</evidence>
<dbReference type="Proteomes" id="UP000006250">
    <property type="component" value="Unassembled WGS sequence"/>
</dbReference>
<dbReference type="InterPro" id="IPR023227">
    <property type="entry name" value="SAM_OH_AdoTrfase_C_sf"/>
</dbReference>
<dbReference type="PANTHER" id="PTHR35092:SF1">
    <property type="entry name" value="CHLORINASE MJ1651"/>
    <property type="match status" value="1"/>
</dbReference>
<dbReference type="InterPro" id="IPR002747">
    <property type="entry name" value="SAM_OH_AdoTrfase"/>
</dbReference>
<dbReference type="SUPFAM" id="SSF101852">
    <property type="entry name" value="Bacterial fluorinating enzyme, C-terminal domain"/>
    <property type="match status" value="1"/>
</dbReference>
<dbReference type="Gene3D" id="2.40.30.90">
    <property type="entry name" value="Bacterial fluorinating enzyme like"/>
    <property type="match status" value="1"/>
</dbReference>
<dbReference type="AlphaFoldDB" id="E1JYA7"/>
<proteinExistence type="inferred from homology"/>
<dbReference type="Pfam" id="PF20257">
    <property type="entry name" value="SAM_HAT_C"/>
    <property type="match status" value="1"/>
</dbReference>
<dbReference type="RefSeq" id="WP_005994549.1">
    <property type="nucleotide sequence ID" value="NZ_AECZ01000017.1"/>
</dbReference>
<feature type="domain" description="S-adenosyl-l-methionine hydroxide adenosyltransferase N-terminal" evidence="3">
    <location>
        <begin position="7"/>
        <end position="147"/>
    </location>
</feature>
<dbReference type="EMBL" id="AECZ01000017">
    <property type="protein sequence ID" value="EFL50681.1"/>
    <property type="molecule type" value="Genomic_DNA"/>
</dbReference>
<reference evidence="5 6" key="1">
    <citation type="submission" date="2010-08" db="EMBL/GenBank/DDBJ databases">
        <title>The draft genome of Desulfovibrio fructosovorans JJ.</title>
        <authorList>
            <consortium name="US DOE Joint Genome Institute (JGI-PGF)"/>
            <person name="Lucas S."/>
            <person name="Copeland A."/>
            <person name="Lapidus A."/>
            <person name="Cheng J.-F."/>
            <person name="Bruce D."/>
            <person name="Goodwin L."/>
            <person name="Pitluck S."/>
            <person name="Land M.L."/>
            <person name="Hauser L."/>
            <person name="Chang Y.-J."/>
            <person name="Jeffries C."/>
            <person name="Wall J.D."/>
            <person name="Stahl D.A."/>
            <person name="Arkin A.P."/>
            <person name="Dehal P."/>
            <person name="Stolyar S.M."/>
            <person name="Hazen T.C."/>
            <person name="Woyke T.J."/>
        </authorList>
    </citation>
    <scope>NUCLEOTIDE SEQUENCE [LARGE SCALE GENOMIC DNA]</scope>
    <source>
        <strain evidence="5 6">JJ</strain>
    </source>
</reference>
<dbReference type="eggNOG" id="COG1912">
    <property type="taxonomic scope" value="Bacteria"/>
</dbReference>
<sequence>MHQAPLIALLTDFGLVDPYVGQMRSVLMSAAPGVPLLDVSHDVAPQDVLQAGFFLAATLPWLPPGAVVCAVVDPGVGTDRRVLLVQAGSHFLLAPDNGLLTLAFESETGCRFFDATPRHAPRSATFHGRDVFAPLAARLAMGEEARDVAAVWSGPDPVRLEGLAPVREGATLRCRALSVDRFGNVVLGLPVARFDPPPAKAAVVAPVAAPLAPVRTYNDIAPGAVGILAGSQGYLELAMAGASAAARLELRGGDPVILDWPMET</sequence>
<comment type="similarity">
    <text evidence="2">Belongs to the SAM hydrolase / SAM-dependent halogenase family.</text>
</comment>
<dbReference type="Gene3D" id="3.40.50.10790">
    <property type="entry name" value="S-adenosyl-l-methionine hydroxide adenosyltransferase, N-terminal"/>
    <property type="match status" value="1"/>
</dbReference>
<evidence type="ECO:0000259" key="3">
    <source>
        <dbReference type="Pfam" id="PF01887"/>
    </source>
</evidence>